<dbReference type="RefSeq" id="WP_188625383.1">
    <property type="nucleotide sequence ID" value="NZ_BMIL01000002.1"/>
</dbReference>
<reference evidence="1" key="1">
    <citation type="journal article" date="2014" name="Int. J. Syst. Evol. Microbiol.">
        <title>Complete genome sequence of Corynebacterium casei LMG S-19264T (=DSM 44701T), isolated from a smear-ripened cheese.</title>
        <authorList>
            <consortium name="US DOE Joint Genome Institute (JGI-PGF)"/>
            <person name="Walter F."/>
            <person name="Albersmeier A."/>
            <person name="Kalinowski J."/>
            <person name="Ruckert C."/>
        </authorList>
    </citation>
    <scope>NUCLEOTIDE SEQUENCE</scope>
    <source>
        <strain evidence="1">CGMCC 1.15343</strain>
    </source>
</reference>
<protein>
    <recommendedName>
        <fullName evidence="3">Starch-binding associating with outer membrane</fullName>
    </recommendedName>
</protein>
<evidence type="ECO:0008006" key="3">
    <source>
        <dbReference type="Google" id="ProtNLM"/>
    </source>
</evidence>
<dbReference type="InterPro" id="IPR024302">
    <property type="entry name" value="SusD-like"/>
</dbReference>
<dbReference type="AlphaFoldDB" id="A0A916X9Q0"/>
<sequence length="558" mass="60124">MRNILKVAVLGALVIASSSCKKYLDVNENPNNPTSSTPNIVLPQAILLTANSTTAFDDFGGWVAGYKANAGGYGGFGTEWTYQYTTANYTGMWSGAFNAINQANFVLSNTSSDGPLKYYNAMARIMKDYNYQRLVDQYGDVPYSDAGQGIAKLSPKYDKYDAVYKAVYADLDSAIAILNSPAETNVTVNVTDGQDPLYGGSTAAGKTKWVQLANTIKLKMLVRARKATELASWVTTAKATLPTTSAGYLTDDAIVNPGFNANTASQFNPKWSTNAWDVNGTASGTGLSRMPTPWILSFYNGVKLTDLDRGKASYASFGANVTQTIGLTTITFVGPATNQLGYDVDPVKRSVSGSYWYSGLQIPAATRVTGTNANKNQNNVGILKSATMGQVLMLAAESYLLQAEASMPSVNLVPGATKSLFESGITASITYLYKNSANSYINPTPAATLKDTYVAANNTNYLANFDLATTDEQKLEAIITQKYIAVNFINSEEGYNEFRRTGYPRIVQGSTVATETFASLKAPNDLPARVLYPATEFQVNAENVPTDVTTKTKLFYAK</sequence>
<dbReference type="Pfam" id="PF12741">
    <property type="entry name" value="SusD-like"/>
    <property type="match status" value="1"/>
</dbReference>
<comment type="caution">
    <text evidence="1">The sequence shown here is derived from an EMBL/GenBank/DDBJ whole genome shotgun (WGS) entry which is preliminary data.</text>
</comment>
<dbReference type="SUPFAM" id="SSF48452">
    <property type="entry name" value="TPR-like"/>
    <property type="match status" value="1"/>
</dbReference>
<dbReference type="InterPro" id="IPR011990">
    <property type="entry name" value="TPR-like_helical_dom_sf"/>
</dbReference>
<dbReference type="Pfam" id="PF12771">
    <property type="entry name" value="SusD-like_2"/>
    <property type="match status" value="1"/>
</dbReference>
<dbReference type="PROSITE" id="PS51257">
    <property type="entry name" value="PROKAR_LIPOPROTEIN"/>
    <property type="match status" value="1"/>
</dbReference>
<dbReference type="Gene3D" id="1.25.40.390">
    <property type="match status" value="1"/>
</dbReference>
<reference evidence="1" key="2">
    <citation type="submission" date="2020-09" db="EMBL/GenBank/DDBJ databases">
        <authorList>
            <person name="Sun Q."/>
            <person name="Zhou Y."/>
        </authorList>
    </citation>
    <scope>NUCLEOTIDE SEQUENCE</scope>
    <source>
        <strain evidence="1">CGMCC 1.15343</strain>
    </source>
</reference>
<organism evidence="1 2">
    <name type="scientific">Pedobacter quisquiliarum</name>
    <dbReference type="NCBI Taxonomy" id="1834438"/>
    <lineage>
        <taxon>Bacteria</taxon>
        <taxon>Pseudomonadati</taxon>
        <taxon>Bacteroidota</taxon>
        <taxon>Sphingobacteriia</taxon>
        <taxon>Sphingobacteriales</taxon>
        <taxon>Sphingobacteriaceae</taxon>
        <taxon>Pedobacter</taxon>
    </lineage>
</organism>
<dbReference type="EMBL" id="BMIL01000002">
    <property type="protein sequence ID" value="GGC55363.1"/>
    <property type="molecule type" value="Genomic_DNA"/>
</dbReference>
<proteinExistence type="predicted"/>
<name>A0A916X9Q0_9SPHI</name>
<gene>
    <name evidence="1" type="ORF">GCM10011387_06250</name>
</gene>
<dbReference type="InterPro" id="IPR041662">
    <property type="entry name" value="SusD-like_2"/>
</dbReference>
<accession>A0A916X9Q0</accession>
<evidence type="ECO:0000313" key="1">
    <source>
        <dbReference type="EMBL" id="GGC55363.1"/>
    </source>
</evidence>
<evidence type="ECO:0000313" key="2">
    <source>
        <dbReference type="Proteomes" id="UP000651668"/>
    </source>
</evidence>
<dbReference type="Proteomes" id="UP000651668">
    <property type="component" value="Unassembled WGS sequence"/>
</dbReference>
<keyword evidence="2" id="KW-1185">Reference proteome</keyword>